<dbReference type="RefSeq" id="WP_255037896.1">
    <property type="nucleotide sequence ID" value="NZ_RJUF01000072.1"/>
</dbReference>
<keyword evidence="1" id="KW-0472">Membrane</keyword>
<proteinExistence type="predicted"/>
<feature type="transmembrane region" description="Helical" evidence="1">
    <location>
        <begin position="127"/>
        <end position="145"/>
    </location>
</feature>
<gene>
    <name evidence="2" type="ORF">EGI31_14395</name>
</gene>
<keyword evidence="3" id="KW-1185">Reference proteome</keyword>
<protein>
    <submittedName>
        <fullName evidence="2">DUF3667 domain-containing protein</fullName>
    </submittedName>
</protein>
<feature type="transmembrane region" description="Helical" evidence="1">
    <location>
        <begin position="217"/>
        <end position="238"/>
    </location>
</feature>
<organism evidence="2 3">
    <name type="scientific">Lacihabitans soyangensis</name>
    <dbReference type="NCBI Taxonomy" id="869394"/>
    <lineage>
        <taxon>Bacteria</taxon>
        <taxon>Pseudomonadati</taxon>
        <taxon>Bacteroidota</taxon>
        <taxon>Cytophagia</taxon>
        <taxon>Cytophagales</taxon>
        <taxon>Leadbetterellaceae</taxon>
        <taxon>Lacihabitans</taxon>
    </lineage>
</organism>
<accession>A0AAE3KTU8</accession>
<feature type="transmembrane region" description="Helical" evidence="1">
    <location>
        <begin position="152"/>
        <end position="177"/>
    </location>
</feature>
<feature type="transmembrane region" description="Helical" evidence="1">
    <location>
        <begin position="76"/>
        <end position="96"/>
    </location>
</feature>
<dbReference type="EMBL" id="RJUF01000072">
    <property type="protein sequence ID" value="MCP9764139.1"/>
    <property type="molecule type" value="Genomic_DNA"/>
</dbReference>
<reference evidence="2 3" key="1">
    <citation type="submission" date="2018-11" db="EMBL/GenBank/DDBJ databases">
        <title>Novel bacteria species description.</title>
        <authorList>
            <person name="Han J.-H."/>
        </authorList>
    </citation>
    <scope>NUCLEOTIDE SEQUENCE [LARGE SCALE GENOMIC DNA]</scope>
    <source>
        <strain evidence="2 3">KCTC23259</strain>
    </source>
</reference>
<keyword evidence="1" id="KW-0812">Transmembrane</keyword>
<keyword evidence="1" id="KW-1133">Transmembrane helix</keyword>
<evidence type="ECO:0000256" key="1">
    <source>
        <dbReference type="SAM" id="Phobius"/>
    </source>
</evidence>
<evidence type="ECO:0000313" key="2">
    <source>
        <dbReference type="EMBL" id="MCP9764139.1"/>
    </source>
</evidence>
<dbReference type="Pfam" id="PF12412">
    <property type="entry name" value="DUF3667"/>
    <property type="match status" value="1"/>
</dbReference>
<comment type="caution">
    <text evidence="2">The sequence shown here is derived from an EMBL/GenBank/DDBJ whole genome shotgun (WGS) entry which is preliminary data.</text>
</comment>
<evidence type="ECO:0000313" key="3">
    <source>
        <dbReference type="Proteomes" id="UP001204144"/>
    </source>
</evidence>
<feature type="transmembrane region" description="Helical" evidence="1">
    <location>
        <begin position="183"/>
        <end position="205"/>
    </location>
</feature>
<name>A0AAE3KTU8_9BACT</name>
<dbReference type="InterPro" id="IPR022134">
    <property type="entry name" value="DUF3667"/>
</dbReference>
<sequence>MTCHNCEAPFDTKFCPNCGNPAILKRIDKHYLQHEFLHLFHVEKGFLYTVKMLLSKPGESIQGFLKTNRNKLMKPVPFLIFASLIYTIIGGFFGTADETHNLVKIDKKSTELAYLPTILNWVQTHHGYANMTVSVFIAMLLKLFFKKHKYNYFEILTMMCFVLGINMLAMTLIAPFYSLPYPIIYRILFLVFVFGYTVWAIGRFFDKTKVLGYLKGAFAFIMGYIIYYAIILGIGLGLDMISKSINH</sequence>
<dbReference type="AlphaFoldDB" id="A0AAE3KTU8"/>
<dbReference type="Proteomes" id="UP001204144">
    <property type="component" value="Unassembled WGS sequence"/>
</dbReference>